<keyword evidence="3" id="KW-0645">Protease</keyword>
<protein>
    <submittedName>
        <fullName evidence="3">CPBP family intramembrane metalloprotease</fullName>
    </submittedName>
</protein>
<keyword evidence="4" id="KW-1185">Reference proteome</keyword>
<proteinExistence type="predicted"/>
<reference evidence="3 4" key="1">
    <citation type="submission" date="2021-08" db="EMBL/GenBank/DDBJ databases">
        <title>Draft genome sequence of Spirulina subsalsa with high tolerance to salinity and hype-accumulation of phycocyanin.</title>
        <authorList>
            <person name="Pei H."/>
            <person name="Jiang L."/>
        </authorList>
    </citation>
    <scope>NUCLEOTIDE SEQUENCE [LARGE SCALE GENOMIC DNA]</scope>
    <source>
        <strain evidence="3 4">FACHB-351</strain>
    </source>
</reference>
<feature type="domain" description="CAAX prenyl protease 2/Lysostaphin resistance protein A-like" evidence="2">
    <location>
        <begin position="155"/>
        <end position="247"/>
    </location>
</feature>
<dbReference type="GO" id="GO:0008237">
    <property type="term" value="F:metallopeptidase activity"/>
    <property type="evidence" value="ECO:0007669"/>
    <property type="project" value="UniProtKB-KW"/>
</dbReference>
<keyword evidence="3" id="KW-0378">Hydrolase</keyword>
<comment type="caution">
    <text evidence="3">The sequence shown here is derived from an EMBL/GenBank/DDBJ whole genome shotgun (WGS) entry which is preliminary data.</text>
</comment>
<feature type="transmembrane region" description="Helical" evidence="1">
    <location>
        <begin position="29"/>
        <end position="53"/>
    </location>
</feature>
<feature type="transmembrane region" description="Helical" evidence="1">
    <location>
        <begin position="110"/>
        <end position="135"/>
    </location>
</feature>
<dbReference type="PANTHER" id="PTHR39430">
    <property type="entry name" value="MEMBRANE-ASSOCIATED PROTEASE-RELATED"/>
    <property type="match status" value="1"/>
</dbReference>
<dbReference type="EMBL" id="JAIHOM010000134">
    <property type="protein sequence ID" value="MCW6038415.1"/>
    <property type="molecule type" value="Genomic_DNA"/>
</dbReference>
<evidence type="ECO:0000259" key="2">
    <source>
        <dbReference type="Pfam" id="PF02517"/>
    </source>
</evidence>
<keyword evidence="1" id="KW-0812">Transmembrane</keyword>
<sequence length="300" mass="33264">MLRFFMDFLKISLQQGLILLAGSPSWQKVLLFFSIWLILWLPLALPLSWFLNWRPFQPLTPQKKLIFLASLYSLVPLVLWGATAIEGISAQTYGLKLTISPSPPPPVVQFLGSMGGTIAQGFLLAVLGLIVIFSVESLGGWVRWNREKLNNTREILLPIFAVALLIGGIEEVIFRGFLWSVLKSDRGLLVATLVSSLLFALSHLIWEQKETLPQLPGLFIMGLVLVLARWVTPDQTIGLAWGLHSGWIWGLTCLDTAELMTYSTEKGQWFTGWQGKPLAGVGGLLCLVFTGLVLGNVAFF</sequence>
<evidence type="ECO:0000313" key="3">
    <source>
        <dbReference type="EMBL" id="MCW6038415.1"/>
    </source>
</evidence>
<feature type="transmembrane region" description="Helical" evidence="1">
    <location>
        <begin position="278"/>
        <end position="299"/>
    </location>
</feature>
<dbReference type="PANTHER" id="PTHR39430:SF1">
    <property type="entry name" value="PROTEASE"/>
    <property type="match status" value="1"/>
</dbReference>
<gene>
    <name evidence="3" type="ORF">K4A83_19360</name>
</gene>
<dbReference type="Proteomes" id="UP001526426">
    <property type="component" value="Unassembled WGS sequence"/>
</dbReference>
<keyword evidence="1" id="KW-1133">Transmembrane helix</keyword>
<feature type="transmembrane region" description="Helical" evidence="1">
    <location>
        <begin position="215"/>
        <end position="232"/>
    </location>
</feature>
<evidence type="ECO:0000256" key="1">
    <source>
        <dbReference type="SAM" id="Phobius"/>
    </source>
</evidence>
<feature type="transmembrane region" description="Helical" evidence="1">
    <location>
        <begin position="65"/>
        <end position="90"/>
    </location>
</feature>
<feature type="transmembrane region" description="Helical" evidence="1">
    <location>
        <begin position="188"/>
        <end position="206"/>
    </location>
</feature>
<feature type="transmembrane region" description="Helical" evidence="1">
    <location>
        <begin position="155"/>
        <end position="182"/>
    </location>
</feature>
<dbReference type="Pfam" id="PF02517">
    <property type="entry name" value="Rce1-like"/>
    <property type="match status" value="1"/>
</dbReference>
<keyword evidence="3" id="KW-0482">Metalloprotease</keyword>
<evidence type="ECO:0000313" key="4">
    <source>
        <dbReference type="Proteomes" id="UP001526426"/>
    </source>
</evidence>
<name>A0ABT3LA92_9CYAN</name>
<accession>A0ABT3LA92</accession>
<organism evidence="3 4">
    <name type="scientific">Spirulina subsalsa FACHB-351</name>
    <dbReference type="NCBI Taxonomy" id="234711"/>
    <lineage>
        <taxon>Bacteria</taxon>
        <taxon>Bacillati</taxon>
        <taxon>Cyanobacteriota</taxon>
        <taxon>Cyanophyceae</taxon>
        <taxon>Spirulinales</taxon>
        <taxon>Spirulinaceae</taxon>
        <taxon>Spirulina</taxon>
    </lineage>
</organism>
<dbReference type="InterPro" id="IPR003675">
    <property type="entry name" value="Rce1/LyrA-like_dom"/>
</dbReference>
<keyword evidence="1" id="KW-0472">Membrane</keyword>